<dbReference type="EMBL" id="LT598456">
    <property type="protein sequence ID" value="SCU79475.1"/>
    <property type="molecule type" value="Genomic_DNA"/>
</dbReference>
<accession>A0A1G4IRL0</accession>
<dbReference type="Pfam" id="PF03650">
    <property type="entry name" value="MPC"/>
    <property type="match status" value="1"/>
</dbReference>
<evidence type="ECO:0000313" key="11">
    <source>
        <dbReference type="Proteomes" id="UP000190274"/>
    </source>
</evidence>
<dbReference type="GO" id="GO:0006850">
    <property type="term" value="P:pyruvate import into mitochondria"/>
    <property type="evidence" value="ECO:0007669"/>
    <property type="project" value="InterPro"/>
</dbReference>
<keyword evidence="5 9" id="KW-0999">Mitochondrion inner membrane</keyword>
<dbReference type="STRING" id="1266660.A0A1G4IRL0"/>
<keyword evidence="3 9" id="KW-0813">Transport</keyword>
<proteinExistence type="inferred from homology"/>
<dbReference type="AlphaFoldDB" id="A0A1G4IRL0"/>
<reference evidence="11" key="1">
    <citation type="submission" date="2016-03" db="EMBL/GenBank/DDBJ databases">
        <authorList>
            <person name="Devillers H."/>
        </authorList>
    </citation>
    <scope>NUCLEOTIDE SEQUENCE [LARGE SCALE GENOMIC DNA]</scope>
</reference>
<keyword evidence="7 9" id="KW-0496">Mitochondrion</keyword>
<evidence type="ECO:0000256" key="5">
    <source>
        <dbReference type="ARBA" id="ARBA00022792"/>
    </source>
</evidence>
<keyword evidence="4" id="KW-0812">Transmembrane</keyword>
<comment type="function">
    <text evidence="9">Mediates the uptake of pyruvate into mitochondria.</text>
</comment>
<dbReference type="InterPro" id="IPR005336">
    <property type="entry name" value="MPC"/>
</dbReference>
<gene>
    <name evidence="10" type="ORF">LADA_0B00914G</name>
</gene>
<evidence type="ECO:0000256" key="3">
    <source>
        <dbReference type="ARBA" id="ARBA00022448"/>
    </source>
</evidence>
<evidence type="ECO:0000256" key="7">
    <source>
        <dbReference type="ARBA" id="ARBA00023128"/>
    </source>
</evidence>
<keyword evidence="11" id="KW-1185">Reference proteome</keyword>
<sequence length="145" mass="15641">MASAAGGAFRRFLNSETGPKTVHFWAPTFKWALVFAGISDISRPVDKLSGTQNLSLLATGVIWTRWSFVIRPKNMLLASVNFFLGGTAGYQLTRIINYRKEQGDTPGQIMSYVLNGPKAPEDKVRTLQGSDAVGSGNSIGQSSTA</sequence>
<keyword evidence="8" id="KW-0472">Membrane</keyword>
<comment type="subcellular location">
    <subcellularLocation>
        <location evidence="1 9">Mitochondrion inner membrane</location>
        <topology evidence="1 9">Multi-pass membrane protein</topology>
    </subcellularLocation>
</comment>
<comment type="similarity">
    <text evidence="2 9">Belongs to the mitochondrial pyruvate carrier (MPC) (TC 2.A.105) family.</text>
</comment>
<evidence type="ECO:0000313" key="10">
    <source>
        <dbReference type="EMBL" id="SCU79475.1"/>
    </source>
</evidence>
<protein>
    <recommendedName>
        <fullName evidence="9">Mitochondrial pyruvate carrier</fullName>
    </recommendedName>
</protein>
<evidence type="ECO:0000256" key="4">
    <source>
        <dbReference type="ARBA" id="ARBA00022692"/>
    </source>
</evidence>
<dbReference type="Proteomes" id="UP000190274">
    <property type="component" value="Chromosome B"/>
</dbReference>
<keyword evidence="6" id="KW-1133">Transmembrane helix</keyword>
<dbReference type="GO" id="GO:0005743">
    <property type="term" value="C:mitochondrial inner membrane"/>
    <property type="evidence" value="ECO:0007669"/>
    <property type="project" value="UniProtKB-SubCell"/>
</dbReference>
<evidence type="ECO:0000256" key="9">
    <source>
        <dbReference type="RuleBase" id="RU363100"/>
    </source>
</evidence>
<evidence type="ECO:0000256" key="2">
    <source>
        <dbReference type="ARBA" id="ARBA00006416"/>
    </source>
</evidence>
<evidence type="ECO:0000256" key="8">
    <source>
        <dbReference type="ARBA" id="ARBA00023136"/>
    </source>
</evidence>
<evidence type="ECO:0000256" key="6">
    <source>
        <dbReference type="ARBA" id="ARBA00022989"/>
    </source>
</evidence>
<evidence type="ECO:0000256" key="1">
    <source>
        <dbReference type="ARBA" id="ARBA00004448"/>
    </source>
</evidence>
<dbReference type="PANTHER" id="PTHR14154">
    <property type="entry name" value="UPF0041 BRAIN PROTEIN 44-RELATED"/>
    <property type="match status" value="1"/>
</dbReference>
<organism evidence="10 11">
    <name type="scientific">Lachancea dasiensis</name>
    <dbReference type="NCBI Taxonomy" id="1072105"/>
    <lineage>
        <taxon>Eukaryota</taxon>
        <taxon>Fungi</taxon>
        <taxon>Dikarya</taxon>
        <taxon>Ascomycota</taxon>
        <taxon>Saccharomycotina</taxon>
        <taxon>Saccharomycetes</taxon>
        <taxon>Saccharomycetales</taxon>
        <taxon>Saccharomycetaceae</taxon>
        <taxon>Lachancea</taxon>
    </lineage>
</organism>
<name>A0A1G4IRL0_9SACH</name>
<dbReference type="OrthoDB" id="869189at2759"/>